<dbReference type="OrthoDB" id="6774at10239"/>
<dbReference type="InterPro" id="IPR021251">
    <property type="entry name" value="DUF2793"/>
</dbReference>
<evidence type="ECO:0000259" key="1">
    <source>
        <dbReference type="PROSITE" id="PS50188"/>
    </source>
</evidence>
<keyword evidence="3" id="KW-1185">Reference proteome</keyword>
<gene>
    <name evidence="2" type="ORF">AH2_00046</name>
</gene>
<dbReference type="Pfam" id="PF10983">
    <property type="entry name" value="DUF2793"/>
    <property type="match status" value="1"/>
</dbReference>
<name>I6NSG7_9CAUD</name>
<proteinExistence type="predicted"/>
<dbReference type="KEGG" id="vg:13405225"/>
<evidence type="ECO:0000313" key="3">
    <source>
        <dbReference type="Proteomes" id="UP000009012"/>
    </source>
</evidence>
<dbReference type="SUPFAM" id="SSF49899">
    <property type="entry name" value="Concanavalin A-like lectins/glucanases"/>
    <property type="match status" value="1"/>
</dbReference>
<dbReference type="Proteomes" id="UP000009012">
    <property type="component" value="Segment"/>
</dbReference>
<evidence type="ECO:0000313" key="2">
    <source>
        <dbReference type="EMBL" id="AEY69562.1"/>
    </source>
</evidence>
<accession>I6NSG7</accession>
<dbReference type="RefSeq" id="YP_006561130.1">
    <property type="nucleotide sequence ID" value="NC_018283.1"/>
</dbReference>
<dbReference type="InterPro" id="IPR001870">
    <property type="entry name" value="B30.2/SPRY"/>
</dbReference>
<dbReference type="EMBL" id="JN564907">
    <property type="protein sequence ID" value="AEY69562.1"/>
    <property type="molecule type" value="Genomic_DNA"/>
</dbReference>
<reference evidence="2 3" key="1">
    <citation type="journal article" date="2012" name="BMC Genomics">
        <title>Comparative analysis of two phenotypically-similar but genomically-distinct Burkholderia cenocepacia-specific bacteriophages.</title>
        <authorList>
            <person name="Lynch K.H."/>
            <person name="Stothard P."/>
            <person name="Dennis J.J."/>
        </authorList>
    </citation>
    <scope>NUCLEOTIDE SEQUENCE [LARGE SCALE GENOMIC DNA]</scope>
</reference>
<dbReference type="InterPro" id="IPR013320">
    <property type="entry name" value="ConA-like_dom_sf"/>
</dbReference>
<dbReference type="PROSITE" id="PS50188">
    <property type="entry name" value="B302_SPRY"/>
    <property type="match status" value="1"/>
</dbReference>
<dbReference type="InterPro" id="IPR043136">
    <property type="entry name" value="B30.2/SPRY_sf"/>
</dbReference>
<sequence>MDANMKLIDALLGGGTVISNTTTASGASVTWDAAKTTAGVTLSNGNLTAATPGPTLKGTVANTGLVGKTYHEVTLVSGGLSANASIGIGPQAVDLTKTIGWNGSPDSAGLQIGGTKIWYNAGQGNIGMPGAVVGSVIGIAFDAATRKVWFRVNNGNWNNAASGQDPATGAGGYVITGTQALYPALTSDVANTFTANFGGSTFAYAAPAGFVSPTAAVGGAQPGDAYIIPANATGTWAGKTNQIAIWIDNVWAYIVPKRGLRVEVQSAGGFMWFNGTAWVAEATTGLGTMATQNADAAAITGGTIDGTTIGLTSRALKVNSVTGDFSYTDPSSAPTMYLTRNLNRTAAASDIPSALQFAFSDSSTANRLSAQVFRLSYTRTSGATGIPTAFDSLLTIATPLIQENAGLALRAMAVEGPTVAAGKNLDTFEGLRIGASGGAGTVTNKTAIIVEANAGAVVVGAANNDKEALFEVFGNAKVTGPLKHGQYTLATMPSASAYSGYLIDVTDAAGGPKTCRSDGTNWKILNTTTTVS</sequence>
<dbReference type="GeneID" id="13405225"/>
<protein>
    <submittedName>
        <fullName evidence="2">Tail fiber protein</fullName>
    </submittedName>
</protein>
<dbReference type="Gene3D" id="2.60.120.920">
    <property type="match status" value="1"/>
</dbReference>
<feature type="domain" description="B30.2/SPRY" evidence="1">
    <location>
        <begin position="1"/>
        <end position="202"/>
    </location>
</feature>
<organism evidence="2 3">
    <name type="scientific">Burkholderia phage vB_BceS_AH2</name>
    <dbReference type="NCBI Taxonomy" id="1133022"/>
    <lineage>
        <taxon>Viruses</taxon>
        <taxon>Duplodnaviria</taxon>
        <taxon>Heunggongvirae</taxon>
        <taxon>Uroviricota</taxon>
        <taxon>Caudoviricetes</taxon>
        <taxon>Casjensviridae</taxon>
        <taxon>Ahduovirus</taxon>
        <taxon>Ahduovirus AH2</taxon>
        <taxon>Burkholderia virus AH2</taxon>
    </lineage>
</organism>